<feature type="region of interest" description="Disordered" evidence="2">
    <location>
        <begin position="1993"/>
        <end position="2041"/>
    </location>
</feature>
<dbReference type="EMBL" id="LM993663">
    <property type="protein sequence ID" value="VTZ78275.1"/>
    <property type="molecule type" value="Genomic_DNA"/>
</dbReference>
<dbReference type="InterPro" id="IPR011990">
    <property type="entry name" value="TPR-like_helical_dom_sf"/>
</dbReference>
<feature type="region of interest" description="Disordered" evidence="2">
    <location>
        <begin position="1612"/>
        <end position="1754"/>
    </location>
</feature>
<dbReference type="Gene3D" id="1.25.40.10">
    <property type="entry name" value="Tetratricopeptide repeat domain"/>
    <property type="match status" value="1"/>
</dbReference>
<dbReference type="SMART" id="SM00271">
    <property type="entry name" value="DnaJ"/>
    <property type="match status" value="1"/>
</dbReference>
<feature type="compositionally biased region" description="Basic and acidic residues" evidence="2">
    <location>
        <begin position="2281"/>
        <end position="2293"/>
    </location>
</feature>
<reference evidence="4 5" key="1">
    <citation type="journal article" date="2014" name="BMC Biol.">
        <title>A comprehensive evaluation of rodent malaria parasite genomes and gene expression.</title>
        <authorList>
            <person name="Otto T.D."/>
            <person name="Bohme U."/>
            <person name="Jackson A.P."/>
            <person name="Hunt M."/>
            <person name="Franke-Fayard B."/>
            <person name="Hoeijmakers W.A."/>
            <person name="Religa A.A."/>
            <person name="Robertson L."/>
            <person name="Sanders M."/>
            <person name="Ogun S.A."/>
            <person name="Cunningham D."/>
            <person name="Erhart A."/>
            <person name="Billker O."/>
            <person name="Khan S.M."/>
            <person name="Stunnenberg H.G."/>
            <person name="Langhorne J."/>
            <person name="Holder A.A."/>
            <person name="Waters A.P."/>
            <person name="Newbold C.I."/>
            <person name="Pain A."/>
            <person name="Berriman M."/>
            <person name="Janse C.J."/>
        </authorList>
    </citation>
    <scope>NUCLEOTIDE SEQUENCE [LARGE SCALE GENOMIC DNA]</scope>
    <source>
        <strain evidence="4 5">17X</strain>
    </source>
</reference>
<dbReference type="InterPro" id="IPR019734">
    <property type="entry name" value="TPR_rpt"/>
</dbReference>
<feature type="compositionally biased region" description="Low complexity" evidence="2">
    <location>
        <begin position="197"/>
        <end position="208"/>
    </location>
</feature>
<feature type="coiled-coil region" evidence="1">
    <location>
        <begin position="673"/>
        <end position="757"/>
    </location>
</feature>
<dbReference type="Proteomes" id="UP000072874">
    <property type="component" value="Chromosome 9"/>
</dbReference>
<feature type="compositionally biased region" description="Basic residues" evidence="2">
    <location>
        <begin position="383"/>
        <end position="396"/>
    </location>
</feature>
<feature type="region of interest" description="Disordered" evidence="2">
    <location>
        <begin position="372"/>
        <end position="401"/>
    </location>
</feature>
<feature type="region of interest" description="Disordered" evidence="2">
    <location>
        <begin position="1391"/>
        <end position="1441"/>
    </location>
</feature>
<feature type="compositionally biased region" description="Low complexity" evidence="2">
    <location>
        <begin position="1996"/>
        <end position="2037"/>
    </location>
</feature>
<feature type="region of interest" description="Disordered" evidence="2">
    <location>
        <begin position="1799"/>
        <end position="1903"/>
    </location>
</feature>
<feature type="region of interest" description="Disordered" evidence="2">
    <location>
        <begin position="189"/>
        <end position="208"/>
    </location>
</feature>
<feature type="region of interest" description="Disordered" evidence="2">
    <location>
        <begin position="247"/>
        <end position="277"/>
    </location>
</feature>
<evidence type="ECO:0000313" key="4">
    <source>
        <dbReference type="EMBL" id="VTZ78275.1"/>
    </source>
</evidence>
<dbReference type="Gene3D" id="1.20.5.340">
    <property type="match status" value="1"/>
</dbReference>
<evidence type="ECO:0000313" key="5">
    <source>
        <dbReference type="Proteomes" id="UP000072874"/>
    </source>
</evidence>
<dbReference type="CDD" id="cd06257">
    <property type="entry name" value="DnaJ"/>
    <property type="match status" value="1"/>
</dbReference>
<feature type="compositionally biased region" description="Polar residues" evidence="2">
    <location>
        <begin position="2133"/>
        <end position="2143"/>
    </location>
</feature>
<feature type="compositionally biased region" description="Basic and acidic residues" evidence="2">
    <location>
        <begin position="1815"/>
        <end position="1835"/>
    </location>
</feature>
<feature type="region of interest" description="Disordered" evidence="2">
    <location>
        <begin position="310"/>
        <end position="331"/>
    </location>
</feature>
<feature type="compositionally biased region" description="Basic and acidic residues" evidence="2">
    <location>
        <begin position="1799"/>
        <end position="1808"/>
    </location>
</feature>
<organism evidence="4 5">
    <name type="scientific">Plasmodium yoelii</name>
    <dbReference type="NCBI Taxonomy" id="5861"/>
    <lineage>
        <taxon>Eukaryota</taxon>
        <taxon>Sar</taxon>
        <taxon>Alveolata</taxon>
        <taxon>Apicomplexa</taxon>
        <taxon>Aconoidasida</taxon>
        <taxon>Haemosporida</taxon>
        <taxon>Plasmodiidae</taxon>
        <taxon>Plasmodium</taxon>
        <taxon>Plasmodium (Vinckeia)</taxon>
    </lineage>
</organism>
<dbReference type="KEGG" id="pyo:PY17X_0908300"/>
<feature type="compositionally biased region" description="Basic and acidic residues" evidence="2">
    <location>
        <begin position="2423"/>
        <end position="2434"/>
    </location>
</feature>
<gene>
    <name evidence="4" type="ORF">PY17X_0908300</name>
</gene>
<dbReference type="PROSITE" id="PS50076">
    <property type="entry name" value="DNAJ_2"/>
    <property type="match status" value="1"/>
</dbReference>
<dbReference type="VEuPathDB" id="PlasmoDB:PY17X_0908300"/>
<feature type="compositionally biased region" description="Low complexity" evidence="2">
    <location>
        <begin position="259"/>
        <end position="269"/>
    </location>
</feature>
<feature type="compositionally biased region" description="Basic and acidic residues" evidence="2">
    <location>
        <begin position="1732"/>
        <end position="1741"/>
    </location>
</feature>
<dbReference type="InterPro" id="IPR001623">
    <property type="entry name" value="DnaJ_domain"/>
</dbReference>
<dbReference type="Pfam" id="PF00226">
    <property type="entry name" value="DnaJ"/>
    <property type="match status" value="1"/>
</dbReference>
<proteinExistence type="predicted"/>
<feature type="region of interest" description="Disordered" evidence="2">
    <location>
        <begin position="764"/>
        <end position="812"/>
    </location>
</feature>
<dbReference type="OrthoDB" id="445556at2759"/>
<dbReference type="VEuPathDB" id="PlasmoDB:PYYM_0907800"/>
<feature type="compositionally biased region" description="Polar residues" evidence="2">
    <location>
        <begin position="513"/>
        <end position="522"/>
    </location>
</feature>
<dbReference type="SUPFAM" id="SSF48452">
    <property type="entry name" value="TPR-like"/>
    <property type="match status" value="1"/>
</dbReference>
<feature type="compositionally biased region" description="Basic and acidic residues" evidence="2">
    <location>
        <begin position="2144"/>
        <end position="2160"/>
    </location>
</feature>
<accession>A0A4V0KJM0</accession>
<feature type="compositionally biased region" description="Polar residues" evidence="2">
    <location>
        <begin position="319"/>
        <end position="331"/>
    </location>
</feature>
<feature type="compositionally biased region" description="Low complexity" evidence="2">
    <location>
        <begin position="778"/>
        <end position="812"/>
    </location>
</feature>
<evidence type="ECO:0000259" key="3">
    <source>
        <dbReference type="PROSITE" id="PS50076"/>
    </source>
</evidence>
<dbReference type="InterPro" id="IPR036869">
    <property type="entry name" value="J_dom_sf"/>
</dbReference>
<feature type="region of interest" description="Disordered" evidence="2">
    <location>
        <begin position="476"/>
        <end position="580"/>
    </location>
</feature>
<feature type="compositionally biased region" description="Low complexity" evidence="2">
    <location>
        <begin position="1861"/>
        <end position="1887"/>
    </location>
</feature>
<feature type="compositionally biased region" description="Basic and acidic residues" evidence="2">
    <location>
        <begin position="527"/>
        <end position="545"/>
    </location>
</feature>
<name>A0A4V0KJM0_PLAYE</name>
<feature type="region of interest" description="Disordered" evidence="2">
    <location>
        <begin position="73"/>
        <end position="182"/>
    </location>
</feature>
<dbReference type="RefSeq" id="XP_730676.3">
    <property type="nucleotide sequence ID" value="XM_725583.3"/>
</dbReference>
<feature type="compositionally biased region" description="Basic and acidic residues" evidence="2">
    <location>
        <begin position="1847"/>
        <end position="1858"/>
    </location>
</feature>
<feature type="compositionally biased region" description="Polar residues" evidence="2">
    <location>
        <begin position="2397"/>
        <end position="2419"/>
    </location>
</feature>
<dbReference type="VEuPathDB" id="PlasmoDB:PY03538"/>
<protein>
    <recommendedName>
        <fullName evidence="3">J domain-containing protein</fullName>
    </recommendedName>
</protein>
<dbReference type="VEuPathDB" id="PlasmoDB:Py17XNL_000900109"/>
<feature type="compositionally biased region" description="Polar residues" evidence="2">
    <location>
        <begin position="1651"/>
        <end position="1693"/>
    </location>
</feature>
<feature type="compositionally biased region" description="Low complexity" evidence="2">
    <location>
        <begin position="1"/>
        <end position="16"/>
    </location>
</feature>
<dbReference type="Gene3D" id="1.10.287.110">
    <property type="entry name" value="DnaJ domain"/>
    <property type="match status" value="1"/>
</dbReference>
<feature type="compositionally biased region" description="Low complexity" evidence="2">
    <location>
        <begin position="566"/>
        <end position="579"/>
    </location>
</feature>
<feature type="compositionally biased region" description="Basic and acidic residues" evidence="2">
    <location>
        <begin position="1432"/>
        <end position="1441"/>
    </location>
</feature>
<evidence type="ECO:0000256" key="2">
    <source>
        <dbReference type="SAM" id="MobiDB-lite"/>
    </source>
</evidence>
<feature type="region of interest" description="Disordered" evidence="2">
    <location>
        <begin position="1"/>
        <end position="39"/>
    </location>
</feature>
<dbReference type="SMART" id="SM00028">
    <property type="entry name" value="TPR"/>
    <property type="match status" value="2"/>
</dbReference>
<dbReference type="VEuPathDB" id="PlasmoDB:PY02756"/>
<evidence type="ECO:0000256" key="1">
    <source>
        <dbReference type="SAM" id="Coils"/>
    </source>
</evidence>
<sequence>MNQKKNSINKISKQANVSASQKNGYKEGNYQTPNNKNVFKFSNSLNYNSYSDLVDGLLSDKSLSINRNHKFYNINNNKSRNNIRKKNKTNNSNDDTVRDEDDDEEEEDDEDDDDEEDEEDEEDEDEEEEEDDDDDEDEEDEEDDDDDDEEDEEDEEDEDREGFDRKMSTDSIDENNKIKKKKNKNNLFYKDLDKSNKQNNVNTKNDNSDYYDIYSNIYSYYDIFTEGQNGLSKFKYFNNVFSNYEQKGEKNDLPHDQNNNENNNSSNNNTEKIPASTSSYIKASGIPPSFNNPQTRIPNDKTYKTVKNLIKEDRENNKKYTSGQSNNDNITVNRQNVFIDQNNSNTGMNTNNILNPKSQYVYSNKLKEKKNELNKNIGNSNNTKKKIITKKKKKKKNTTEDTIINDRETTFYDDLKRNMNANNNVNENISGNNRLNHGVSSRNNNIFTSYVNKNRNKLSNIKTMTSSFIENNFFHNNNSNSNNNMYKGFRSGVKNKTKNMQKGDDGKSGNGINGEQDQGSNMNKRNINKENEDNRDNNEDNRDNNEDNSDNNEDNSDNNDDEEYDNNFSSNGSNSTNLSIDSSCSIEIDYKNDKEVLRNLEKNLNCDKGKGIPKFLKNPAKKRMNKLKKIIEILEYSIYNEERKGNKLEKKLYQYVLLTRNLKKEIYNLEITNNNSKNKIATYEKDIIKLKEQNEEMKLTLSTFENELSNLINKFDKNFAKELIDTKSKNDILKKEVERLKKEIELKNSEIKKIESYNDITKKNTSDPITVTQSDNLNSEPIPEPTSSTSNISNSFITSNPTNTSIPSNSTNAIGLETNQEATLSRNNNNLLNTSNVNNNLTNITSNAPTITVSHEFPFYHGISEEIPQNNVEEFIAKIKNNRIIYDKNVDKYDEETKSAIYGCHISNMVLENPDICNHKKVLKTLQDYCINESRLLNIHMSLKKERCDNNYISQKELEKEVIRQIENMNSDKNKEKNVSIINSIILTLILKNVHIFNLYKIFISSLKYDNFRWIKIIKKALFLKFFDMSLIDFEIKISEPSKIKETKLIHILGGTNNQLLNKENHIETESNNDNKNNVHYNIKHPLFYCSNEMLKRFMYDMYLNFAKEPINPQNNDNIYHYILQKKNYELLKLLKLSGKNYNFIFIKNNDNKTPLDYVENEDIHIDLISGYILDIAGKGAENYKNYRYEQAYQLYSEALEKQIKLSNSIKLGNSKSMNENIGKLYYNRARTLMHLNKWIDAIDNCNNCLKYIPKYINAYDTQIHAYENLLEYENALNIYKTMCVKCNIKPDEKEDKLKAQINATAFQILNINKNSTLIEIKQAFSNLSKKWHPDKLGINTSEDIKKRHNNHFKKLFKAKQLLLNDLERYKEKKKKETNFVYPQIIDDSSLAHRNDPSGANSGGANNGGANSGGNVEGQDKKTNLIPPSDSGYEKSKDNKKSGDIYETFGTDSNNVNIGINKNVSHGNLFNSYKDDIEKFQEKIKNLNKGINNNDNDTNKNINPLNKMFDNKTSNEKGDENFYKKIKEEYERLNDEQLINFKTKISNSINNLIQTEINLKREYQELCNKEKNNAIMNARLCILQEIQKALCIRLDKERKLKIIETVFKDRSHNNKEDDKNNGYPYLNKTNKQNSSNEEELYGDVTNEKNNKSGNNVEMGSKSGNNVEMGSKSGNNVEMGSKSGNNVEMGSKSGNDVEMGSKSGNNVEMDSKGGNNVEMDSKSEKGNDDDDDNDRKNGKKNENSSFDEDNEIEEGYHSRGKYYEYYYDDKNNRYIKEENDEDFDNDKSYDYKKFHEEMQQDKNYCDSKGYENVNKNNDDHSNSEKRGNKQNDKNDIREDDSDNIENEAYSHKNEKKKNQEVSNSNKIIDSDSSSSNNNSGINENGNMDNLDDNCGQNRKRNSKENLNKVWKNEQINELNKMSEKNQMLNEHTTFIFMNDEQHNNKDLYNIYDSTEKKNNNFFENITNTKYINNQSYRNSSNIFEYMPSSNNQYPKTNISNSGSSNDSISNGNNNNMGNNNMGNNNMGNGNMGNGSSSNHNQIVGNAKGEAYSFRNKTRSSLVRNLNSNTDEINTREDNTVKIYTNNNNTFYEERENINIETNEYINKKNENKYNPKERIIGTDTSNPEQVEKNIINQPIKNEQNNGEKKYPNFNKKDKTNEENINDSTNNYYDKDSVYLMYNSRNSNLLDKMTKKKNDNSININQTETIEENDKGIENYYNEDNEINKFNLKNKSDEYISSQIIGNNNNFFKKMSSNNSSRNTHINSSERLIQKNMSYSNDNTKKKQSIEKRNNQNDSPNIYNNNSDNEQNQDKYNGHNGEIKHYDSSFYGKNYVQTNKSISNIKNKLDKKFQQKNFDSSEDFSSYNENNNFYNMHNDEYKTFHFSNEQTDQDINKNYLHSENNIPPDNIKSYSFLTTPNAYPHDQRENISPKKK</sequence>
<feature type="compositionally biased region" description="Polar residues" evidence="2">
    <location>
        <begin position="17"/>
        <end position="39"/>
    </location>
</feature>
<feature type="region of interest" description="Disordered" evidence="2">
    <location>
        <begin position="2133"/>
        <end position="2168"/>
    </location>
</feature>
<keyword evidence="1" id="KW-0175">Coiled coil</keyword>
<dbReference type="GeneID" id="3829900"/>
<feature type="compositionally biased region" description="Acidic residues" evidence="2">
    <location>
        <begin position="546"/>
        <end position="565"/>
    </location>
</feature>
<feature type="coiled-coil region" evidence="1">
    <location>
        <begin position="1470"/>
        <end position="1497"/>
    </location>
</feature>
<feature type="compositionally biased region" description="Polar residues" evidence="2">
    <location>
        <begin position="766"/>
        <end position="777"/>
    </location>
</feature>
<feature type="domain" description="J" evidence="3">
    <location>
        <begin position="1305"/>
        <end position="1374"/>
    </location>
</feature>
<feature type="region of interest" description="Disordered" evidence="2">
    <location>
        <begin position="2277"/>
        <end position="2321"/>
    </location>
</feature>
<feature type="compositionally biased region" description="Basic and acidic residues" evidence="2">
    <location>
        <begin position="2310"/>
        <end position="2321"/>
    </location>
</feature>
<feature type="compositionally biased region" description="Polar residues" evidence="2">
    <location>
        <begin position="2294"/>
        <end position="2308"/>
    </location>
</feature>
<dbReference type="SUPFAM" id="SSF46565">
    <property type="entry name" value="Chaperone J-domain"/>
    <property type="match status" value="1"/>
</dbReference>
<feature type="compositionally biased region" description="Gly residues" evidence="2">
    <location>
        <begin position="1401"/>
        <end position="1416"/>
    </location>
</feature>
<feature type="region of interest" description="Disordered" evidence="2">
    <location>
        <begin position="2397"/>
        <end position="2434"/>
    </location>
</feature>
<feature type="compositionally biased region" description="Acidic residues" evidence="2">
    <location>
        <begin position="97"/>
        <end position="161"/>
    </location>
</feature>